<dbReference type="SUPFAM" id="SSF52540">
    <property type="entry name" value="P-loop containing nucleoside triphosphate hydrolases"/>
    <property type="match status" value="1"/>
</dbReference>
<evidence type="ECO:0000259" key="7">
    <source>
        <dbReference type="SMART" id="SM01074"/>
    </source>
</evidence>
<sequence length="409" mass="45780">MEDILEEIFERVVESKIFRNRDILSPDYIPEKLPHRENEIRKVASVLAQALKNSRPNNLFIYGLTGTGKTAVTLYVLRRLEAKARQLGVDVRYAYVNTRQRDTPYKVLADIASSIGLRVPFTGLSTAEVYTRLVRALSRRSGVLIVVLDEVDWLVRRKGDDILYKLTRIGYELPAGSTKVSIVGITNDVKFVEMLDARVRSSLGEEEVVFPPYNAEQLRDILWERAREAFQPGAVDEAVISYCAALAAREHGDARRALDLLRVAGEMAERENAPRVAVEHVKKAWMQLERDRVYEVVSTLPLHARLVLVAVIKAAGTGYTTTGELYSVYRGLASRIGVESVTQRRISDIINELDMLGILSARVVSRGRYGKTRMISLAADPETVVEALARDTRLRQLLGDIAMPQAGSS</sequence>
<protein>
    <recommendedName>
        <fullName evidence="5">ORC1-type DNA replication protein</fullName>
    </recommendedName>
</protein>
<dbReference type="InterPro" id="IPR050311">
    <property type="entry name" value="ORC1/CDC6"/>
</dbReference>
<keyword evidence="4 5" id="KW-0067">ATP-binding</keyword>
<dbReference type="InterPro" id="IPR049945">
    <property type="entry name" value="AAA_22"/>
</dbReference>
<feature type="binding site" evidence="5">
    <location>
        <begin position="67"/>
        <end position="71"/>
    </location>
    <ligand>
        <name>ATP</name>
        <dbReference type="ChEBI" id="CHEBI:30616"/>
    </ligand>
</feature>
<dbReference type="Pfam" id="PF22703">
    <property type="entry name" value="Cdc6_lid"/>
    <property type="match status" value="1"/>
</dbReference>
<name>A0ABN6ZUR6_9CREN</name>
<dbReference type="CDD" id="cd00009">
    <property type="entry name" value="AAA"/>
    <property type="match status" value="1"/>
</dbReference>
<dbReference type="InterPro" id="IPR003593">
    <property type="entry name" value="AAA+_ATPase"/>
</dbReference>
<gene>
    <name evidence="8" type="ORF">PABY_23620</name>
</gene>
<dbReference type="InterPro" id="IPR055237">
    <property type="entry name" value="Cdc6_lid"/>
</dbReference>
<dbReference type="InterPro" id="IPR015163">
    <property type="entry name" value="Cdc6_C"/>
</dbReference>
<dbReference type="InterPro" id="IPR036388">
    <property type="entry name" value="WH-like_DNA-bd_sf"/>
</dbReference>
<dbReference type="Pfam" id="PF09079">
    <property type="entry name" value="WHD_Cdc6"/>
    <property type="match status" value="1"/>
</dbReference>
<dbReference type="SMART" id="SM00382">
    <property type="entry name" value="AAA"/>
    <property type="match status" value="1"/>
</dbReference>
<proteinExistence type="inferred from homology"/>
<feature type="domain" description="Cdc6 C-terminal" evidence="7">
    <location>
        <begin position="308"/>
        <end position="388"/>
    </location>
</feature>
<dbReference type="InterPro" id="IPR027417">
    <property type="entry name" value="P-loop_NTPase"/>
</dbReference>
<dbReference type="NCBIfam" id="TIGR02928">
    <property type="entry name" value="orc1/cdc6 family replication initiation protein"/>
    <property type="match status" value="1"/>
</dbReference>
<accession>A0ABN6ZUR6</accession>
<dbReference type="Proteomes" id="UP001341135">
    <property type="component" value="Chromosome"/>
</dbReference>
<dbReference type="Gene3D" id="3.40.50.300">
    <property type="entry name" value="P-loop containing nucleotide triphosphate hydrolases"/>
    <property type="match status" value="1"/>
</dbReference>
<comment type="function">
    <text evidence="5">Involved in regulation of DNA replication.</text>
</comment>
<feature type="binding site" evidence="5">
    <location>
        <position position="213"/>
    </location>
    <ligand>
        <name>ATP</name>
        <dbReference type="ChEBI" id="CHEBI:30616"/>
    </ligand>
</feature>
<dbReference type="PANTHER" id="PTHR10763:SF26">
    <property type="entry name" value="CELL DIVISION CONTROL PROTEIN 6 HOMOLOG"/>
    <property type="match status" value="1"/>
</dbReference>
<comment type="similarity">
    <text evidence="1 5">Belongs to the CDC6/cdc18 family.</text>
</comment>
<keyword evidence="3 5" id="KW-0547">Nucleotide-binding</keyword>
<evidence type="ECO:0000259" key="6">
    <source>
        <dbReference type="SMART" id="SM00382"/>
    </source>
</evidence>
<dbReference type="SMART" id="SM01074">
    <property type="entry name" value="Cdc6_C"/>
    <property type="match status" value="1"/>
</dbReference>
<evidence type="ECO:0000256" key="4">
    <source>
        <dbReference type="ARBA" id="ARBA00022840"/>
    </source>
</evidence>
<dbReference type="SUPFAM" id="SSF46785">
    <property type="entry name" value="Winged helix' DNA-binding domain"/>
    <property type="match status" value="1"/>
</dbReference>
<evidence type="ECO:0000256" key="5">
    <source>
        <dbReference type="HAMAP-Rule" id="MF_01407"/>
    </source>
</evidence>
<evidence type="ECO:0000313" key="9">
    <source>
        <dbReference type="Proteomes" id="UP001341135"/>
    </source>
</evidence>
<dbReference type="EMBL" id="AP028907">
    <property type="protein sequence ID" value="BES82795.1"/>
    <property type="molecule type" value="Genomic_DNA"/>
</dbReference>
<dbReference type="InterPro" id="IPR036390">
    <property type="entry name" value="WH_DNA-bd_sf"/>
</dbReference>
<feature type="domain" description="AAA+ ATPase" evidence="6">
    <location>
        <begin position="55"/>
        <end position="214"/>
    </location>
</feature>
<feature type="binding site" evidence="5">
    <location>
        <position position="225"/>
    </location>
    <ligand>
        <name>ATP</name>
        <dbReference type="ChEBI" id="CHEBI:30616"/>
    </ligand>
</feature>
<dbReference type="CDD" id="cd08768">
    <property type="entry name" value="Cdc6_C"/>
    <property type="match status" value="1"/>
</dbReference>
<evidence type="ECO:0000256" key="1">
    <source>
        <dbReference type="ARBA" id="ARBA00006184"/>
    </source>
</evidence>
<keyword evidence="2 5" id="KW-0235">DNA replication</keyword>
<dbReference type="Gene3D" id="1.10.8.60">
    <property type="match status" value="1"/>
</dbReference>
<dbReference type="HAMAP" id="MF_01407">
    <property type="entry name" value="ORC1_type_DNA_replic_protein"/>
    <property type="match status" value="1"/>
</dbReference>
<dbReference type="PANTHER" id="PTHR10763">
    <property type="entry name" value="CELL DIVISION CONTROL PROTEIN 6-RELATED"/>
    <property type="match status" value="1"/>
</dbReference>
<evidence type="ECO:0000256" key="3">
    <source>
        <dbReference type="ARBA" id="ARBA00022741"/>
    </source>
</evidence>
<keyword evidence="9" id="KW-1185">Reference proteome</keyword>
<evidence type="ECO:0000256" key="2">
    <source>
        <dbReference type="ARBA" id="ARBA00022705"/>
    </source>
</evidence>
<dbReference type="GeneID" id="89290366"/>
<dbReference type="Pfam" id="PF13401">
    <property type="entry name" value="AAA_22"/>
    <property type="match status" value="1"/>
</dbReference>
<organism evidence="8 9">
    <name type="scientific">Pyrodictium abyssi</name>
    <dbReference type="NCBI Taxonomy" id="54256"/>
    <lineage>
        <taxon>Archaea</taxon>
        <taxon>Thermoproteota</taxon>
        <taxon>Thermoprotei</taxon>
        <taxon>Desulfurococcales</taxon>
        <taxon>Pyrodictiaceae</taxon>
        <taxon>Pyrodictium</taxon>
    </lineage>
</organism>
<dbReference type="RefSeq" id="WP_338250455.1">
    <property type="nucleotide sequence ID" value="NZ_AP028907.1"/>
</dbReference>
<reference evidence="8 9" key="1">
    <citation type="submission" date="2023-09" db="EMBL/GenBank/DDBJ databases">
        <title>Pyrofollis japonicus gen. nov. sp. nov., a novel member of the family Pyrodictiaceae isolated from the Iheya North hydrothermal field.</title>
        <authorList>
            <person name="Miyazaki U."/>
            <person name="Sanari M."/>
            <person name="Tame A."/>
            <person name="Kitajima M."/>
            <person name="Okamoto A."/>
            <person name="Sawayama S."/>
            <person name="Miyazaki J."/>
            <person name="Takai K."/>
            <person name="Nakagawa S."/>
        </authorList>
    </citation>
    <scope>NUCLEOTIDE SEQUENCE [LARGE SCALE GENOMIC DNA]</scope>
    <source>
        <strain evidence="8 9">AV2</strain>
    </source>
</reference>
<dbReference type="InterPro" id="IPR014277">
    <property type="entry name" value="Orc1/Cdc6_arc"/>
</dbReference>
<dbReference type="Gene3D" id="1.10.10.10">
    <property type="entry name" value="Winged helix-like DNA-binding domain superfamily/Winged helix DNA-binding domain"/>
    <property type="match status" value="1"/>
</dbReference>
<evidence type="ECO:0000313" key="8">
    <source>
        <dbReference type="EMBL" id="BES82795.1"/>
    </source>
</evidence>